<protein>
    <submittedName>
        <fullName evidence="1">Uncharacterized protein</fullName>
    </submittedName>
</protein>
<name>A0A2T0VV09_9RHOB</name>
<keyword evidence="2" id="KW-1185">Reference proteome</keyword>
<dbReference type="EMBL" id="PVTP01000013">
    <property type="protein sequence ID" value="PRY75302.1"/>
    <property type="molecule type" value="Genomic_DNA"/>
</dbReference>
<dbReference type="Proteomes" id="UP000238007">
    <property type="component" value="Unassembled WGS sequence"/>
</dbReference>
<comment type="caution">
    <text evidence="1">The sequence shown here is derived from an EMBL/GenBank/DDBJ whole genome shotgun (WGS) entry which is preliminary data.</text>
</comment>
<dbReference type="RefSeq" id="WP_106358985.1">
    <property type="nucleotide sequence ID" value="NZ_PVTP01000013.1"/>
</dbReference>
<dbReference type="OrthoDB" id="1305241at2"/>
<evidence type="ECO:0000313" key="2">
    <source>
        <dbReference type="Proteomes" id="UP000238007"/>
    </source>
</evidence>
<organism evidence="1 2">
    <name type="scientific">Yoonia maritima</name>
    <dbReference type="NCBI Taxonomy" id="1435347"/>
    <lineage>
        <taxon>Bacteria</taxon>
        <taxon>Pseudomonadati</taxon>
        <taxon>Pseudomonadota</taxon>
        <taxon>Alphaproteobacteria</taxon>
        <taxon>Rhodobacterales</taxon>
        <taxon>Paracoccaceae</taxon>
        <taxon>Yoonia</taxon>
    </lineage>
</organism>
<accession>A0A2T0VV09</accession>
<dbReference type="AlphaFoldDB" id="A0A2T0VV09"/>
<sequence length="453" mass="51483">MTFEEHFVMLLAANISFNGDANEDDLIAADDLLGKLLDDDNLPSSRPEDFWAFLTELISPDNAHVDLITDRNAKNVARIIDVGKKINPEKWAEPYDPGHELSFHSFPEAHNIQKSKGMDGKNTDFYHYNSDVGFANSMAFVDFRVDPTIVLGSRFNVGDEHIQVIACLLMMENLTELSEGSVLISSIEDVNQAQAQLQYHLVLYGRSWSTPVELPSETKVRIPQLRACLGSPEHYVQFREPFSMLSSVNASTGILEVFMSTYHALENFMIRSQVASTFTENASLSLNRVRDFKRLGARIDQSESRFLKDLFVGCWGHQVGDQSLIEMALECRQAFRDEHHDGSEELDRFFKLLDIRKARDKPKLEYEAFINGDDDHFRGWFSFLIYGIRCSVVHNKATEFHISNENLAENPDWQALLAKLCMPIMIQLAFGLPSVVAPENPIRYSTPTISLYE</sequence>
<reference evidence="1 2" key="1">
    <citation type="submission" date="2018-03" db="EMBL/GenBank/DDBJ databases">
        <title>Genomic Encyclopedia of Archaeal and Bacterial Type Strains, Phase II (KMG-II): from individual species to whole genera.</title>
        <authorList>
            <person name="Goeker M."/>
        </authorList>
    </citation>
    <scope>NUCLEOTIDE SEQUENCE [LARGE SCALE GENOMIC DNA]</scope>
    <source>
        <strain evidence="1 2">DSM 101533</strain>
    </source>
</reference>
<evidence type="ECO:0000313" key="1">
    <source>
        <dbReference type="EMBL" id="PRY75302.1"/>
    </source>
</evidence>
<proteinExistence type="predicted"/>
<gene>
    <name evidence="1" type="ORF">CLV80_113112</name>
</gene>